<keyword evidence="22" id="KW-1185">Reference proteome</keyword>
<comment type="catalytic activity">
    <reaction evidence="18">
        <text>ATP + H2O = ADP + phosphate + H(+)</text>
        <dbReference type="Rhea" id="RHEA:13065"/>
        <dbReference type="ChEBI" id="CHEBI:15377"/>
        <dbReference type="ChEBI" id="CHEBI:15378"/>
        <dbReference type="ChEBI" id="CHEBI:30616"/>
        <dbReference type="ChEBI" id="CHEBI:43474"/>
        <dbReference type="ChEBI" id="CHEBI:456216"/>
    </reaction>
</comment>
<evidence type="ECO:0000256" key="19">
    <source>
        <dbReference type="SAM" id="Coils"/>
    </source>
</evidence>
<evidence type="ECO:0000256" key="9">
    <source>
        <dbReference type="ARBA" id="ARBA00022763"/>
    </source>
</evidence>
<keyword evidence="16" id="KW-0539">Nucleus</keyword>
<feature type="coiled-coil region" evidence="19">
    <location>
        <begin position="314"/>
        <end position="348"/>
    </location>
</feature>
<dbReference type="GO" id="GO:0016887">
    <property type="term" value="F:ATP hydrolysis activity"/>
    <property type="evidence" value="ECO:0007669"/>
    <property type="project" value="InterPro"/>
</dbReference>
<dbReference type="RefSeq" id="XP_034013193.1">
    <property type="nucleotide sequence ID" value="XM_034154671.1"/>
</dbReference>
<keyword evidence="7" id="KW-0479">Metal-binding</keyword>
<evidence type="ECO:0000256" key="16">
    <source>
        <dbReference type="ARBA" id="ARBA00023242"/>
    </source>
</evidence>
<dbReference type="GO" id="GO:0007127">
    <property type="term" value="P:meiosis I"/>
    <property type="evidence" value="ECO:0007669"/>
    <property type="project" value="UniProtKB-ARBA"/>
</dbReference>
<keyword evidence="11" id="KW-0862">Zinc</keyword>
<dbReference type="GO" id="GO:0005524">
    <property type="term" value="F:ATP binding"/>
    <property type="evidence" value="ECO:0007669"/>
    <property type="project" value="UniProtKB-KW"/>
</dbReference>
<evidence type="ECO:0000256" key="13">
    <source>
        <dbReference type="ARBA" id="ARBA00022842"/>
    </source>
</evidence>
<dbReference type="GO" id="GO:0006303">
    <property type="term" value="P:double-strand break repair via nonhomologous end joining"/>
    <property type="evidence" value="ECO:0007669"/>
    <property type="project" value="UniProtKB-ARBA"/>
</dbReference>
<keyword evidence="15" id="KW-0234">DNA repair</keyword>
<evidence type="ECO:0000256" key="1">
    <source>
        <dbReference type="ARBA" id="ARBA00001947"/>
    </source>
</evidence>
<dbReference type="InterPro" id="IPR027417">
    <property type="entry name" value="P-loop_NTPase"/>
</dbReference>
<dbReference type="InterPro" id="IPR038729">
    <property type="entry name" value="Rad50/SbcC_AAA"/>
</dbReference>
<feature type="coiled-coil region" evidence="19">
    <location>
        <begin position="626"/>
        <end position="653"/>
    </location>
</feature>
<evidence type="ECO:0000256" key="18">
    <source>
        <dbReference type="ARBA" id="ARBA00049360"/>
    </source>
</evidence>
<dbReference type="EMBL" id="SWFT01000064">
    <property type="protein sequence ID" value="KAA8904108.1"/>
    <property type="molecule type" value="Genomic_DNA"/>
</dbReference>
<evidence type="ECO:0000313" key="21">
    <source>
        <dbReference type="EMBL" id="KAA8904108.1"/>
    </source>
</evidence>
<dbReference type="GO" id="GO:0070192">
    <property type="term" value="P:chromosome organization involved in meiotic cell cycle"/>
    <property type="evidence" value="ECO:0007669"/>
    <property type="project" value="TreeGrafter"/>
</dbReference>
<feature type="coiled-coil region" evidence="19">
    <location>
        <begin position="411"/>
        <end position="561"/>
    </location>
</feature>
<accession>A0A642UWE4</accession>
<evidence type="ECO:0000313" key="22">
    <source>
        <dbReference type="Proteomes" id="UP000449547"/>
    </source>
</evidence>
<feature type="coiled-coil region" evidence="19">
    <location>
        <begin position="754"/>
        <end position="1085"/>
    </location>
</feature>
<keyword evidence="13" id="KW-0460">Magnesium</keyword>
<keyword evidence="14 19" id="KW-0175">Coiled coil</keyword>
<dbReference type="GO" id="GO:0000725">
    <property type="term" value="P:recombinational repair"/>
    <property type="evidence" value="ECO:0007669"/>
    <property type="project" value="UniProtKB-ARBA"/>
</dbReference>
<dbReference type="GO" id="GO:0000794">
    <property type="term" value="C:condensed nuclear chromosome"/>
    <property type="evidence" value="ECO:0007669"/>
    <property type="project" value="TreeGrafter"/>
</dbReference>
<comment type="caution">
    <text evidence="21">The sequence shown here is derived from an EMBL/GenBank/DDBJ whole genome shotgun (WGS) entry which is preliminary data.</text>
</comment>
<dbReference type="GO" id="GO:0046872">
    <property type="term" value="F:metal ion binding"/>
    <property type="evidence" value="ECO:0007669"/>
    <property type="project" value="UniProtKB-KW"/>
</dbReference>
<feature type="coiled-coil region" evidence="19">
    <location>
        <begin position="202"/>
        <end position="274"/>
    </location>
</feature>
<dbReference type="SUPFAM" id="SSF52540">
    <property type="entry name" value="P-loop containing nucleoside triphosphate hydrolases"/>
    <property type="match status" value="1"/>
</dbReference>
<dbReference type="Gene3D" id="3.40.50.300">
    <property type="entry name" value="P-loop containing nucleotide triphosphate hydrolases"/>
    <property type="match status" value="2"/>
</dbReference>
<keyword evidence="8" id="KW-0547">Nucleotide-binding</keyword>
<keyword evidence="17" id="KW-0469">Meiosis</keyword>
<dbReference type="VEuPathDB" id="FungiDB:DIURU_002060"/>
<evidence type="ECO:0000256" key="17">
    <source>
        <dbReference type="ARBA" id="ARBA00023254"/>
    </source>
</evidence>
<dbReference type="GO" id="GO:0030870">
    <property type="term" value="C:Mre11 complex"/>
    <property type="evidence" value="ECO:0007669"/>
    <property type="project" value="InterPro"/>
</dbReference>
<dbReference type="PANTHER" id="PTHR18867:SF12">
    <property type="entry name" value="DNA REPAIR PROTEIN RAD50"/>
    <property type="match status" value="1"/>
</dbReference>
<dbReference type="OMA" id="FSDYYYR"/>
<evidence type="ECO:0000256" key="2">
    <source>
        <dbReference type="ARBA" id="ARBA00004123"/>
    </source>
</evidence>
<evidence type="ECO:0000256" key="12">
    <source>
        <dbReference type="ARBA" id="ARBA00022840"/>
    </source>
</evidence>
<dbReference type="GO" id="GO:0003691">
    <property type="term" value="F:double-stranded telomeric DNA binding"/>
    <property type="evidence" value="ECO:0007669"/>
    <property type="project" value="TreeGrafter"/>
</dbReference>
<evidence type="ECO:0000256" key="14">
    <source>
        <dbReference type="ARBA" id="ARBA00023054"/>
    </source>
</evidence>
<reference evidence="21 22" key="1">
    <citation type="submission" date="2019-07" db="EMBL/GenBank/DDBJ databases">
        <title>Genome assembly of two rare yeast pathogens: Diutina rugosa and Trichomonascus ciferrii.</title>
        <authorList>
            <person name="Mixao V."/>
            <person name="Saus E."/>
            <person name="Hansen A."/>
            <person name="Lass-Flor C."/>
            <person name="Gabaldon T."/>
        </authorList>
    </citation>
    <scope>NUCLEOTIDE SEQUENCE [LARGE SCALE GENOMIC DNA]</scope>
    <source>
        <strain evidence="21 22">CBS 613</strain>
    </source>
</reference>
<proteinExistence type="inferred from homology"/>
<dbReference type="Proteomes" id="UP000449547">
    <property type="component" value="Unassembled WGS sequence"/>
</dbReference>
<dbReference type="GO" id="GO:0000722">
    <property type="term" value="P:telomere maintenance via recombination"/>
    <property type="evidence" value="ECO:0007669"/>
    <property type="project" value="TreeGrafter"/>
</dbReference>
<evidence type="ECO:0000256" key="10">
    <source>
        <dbReference type="ARBA" id="ARBA00022801"/>
    </source>
</evidence>
<keyword evidence="12" id="KW-0067">ATP-binding</keyword>
<comment type="similarity">
    <text evidence="4">Belongs to the SMC family. RAD50 subfamily.</text>
</comment>
<dbReference type="GeneID" id="54780711"/>
<evidence type="ECO:0000256" key="15">
    <source>
        <dbReference type="ARBA" id="ARBA00023204"/>
    </source>
</evidence>
<gene>
    <name evidence="21" type="ORF">DIURU_002060</name>
</gene>
<dbReference type="FunFam" id="3.40.50.300:FF:001195">
    <property type="entry name" value="DNA repair protein rad50"/>
    <property type="match status" value="1"/>
</dbReference>
<organism evidence="21 22">
    <name type="scientific">Diutina rugosa</name>
    <name type="common">Yeast</name>
    <name type="synonym">Candida rugosa</name>
    <dbReference type="NCBI Taxonomy" id="5481"/>
    <lineage>
        <taxon>Eukaryota</taxon>
        <taxon>Fungi</taxon>
        <taxon>Dikarya</taxon>
        <taxon>Ascomycota</taxon>
        <taxon>Saccharomycotina</taxon>
        <taxon>Pichiomycetes</taxon>
        <taxon>Debaryomycetaceae</taxon>
        <taxon>Diutina</taxon>
    </lineage>
</organism>
<protein>
    <recommendedName>
        <fullName evidence="5">DNA repair protein RAD50</fullName>
    </recommendedName>
</protein>
<comment type="subcellular location">
    <subcellularLocation>
        <location evidence="3">Chromosome</location>
    </subcellularLocation>
    <subcellularLocation>
        <location evidence="2">Nucleus</location>
    </subcellularLocation>
</comment>
<dbReference type="FunFam" id="3.40.50.300:FF:000593">
    <property type="entry name" value="DNA repair protein RAD50"/>
    <property type="match status" value="1"/>
</dbReference>
<evidence type="ECO:0000256" key="7">
    <source>
        <dbReference type="ARBA" id="ARBA00022723"/>
    </source>
</evidence>
<dbReference type="GO" id="GO:0051880">
    <property type="term" value="F:G-quadruplex DNA binding"/>
    <property type="evidence" value="ECO:0007669"/>
    <property type="project" value="TreeGrafter"/>
</dbReference>
<dbReference type="InterPro" id="IPR004584">
    <property type="entry name" value="Rad50_eukaryotes"/>
</dbReference>
<dbReference type="NCBIfam" id="TIGR00606">
    <property type="entry name" value="rad50"/>
    <property type="match status" value="1"/>
</dbReference>
<evidence type="ECO:0000256" key="8">
    <source>
        <dbReference type="ARBA" id="ARBA00022741"/>
    </source>
</evidence>
<evidence type="ECO:0000256" key="11">
    <source>
        <dbReference type="ARBA" id="ARBA00022833"/>
    </source>
</evidence>
<evidence type="ECO:0000256" key="5">
    <source>
        <dbReference type="ARBA" id="ARBA00017893"/>
    </source>
</evidence>
<comment type="cofactor">
    <cofactor evidence="1">
        <name>Zn(2+)</name>
        <dbReference type="ChEBI" id="CHEBI:29105"/>
    </cofactor>
</comment>
<keyword evidence="6" id="KW-0158">Chromosome</keyword>
<evidence type="ECO:0000259" key="20">
    <source>
        <dbReference type="Pfam" id="PF13476"/>
    </source>
</evidence>
<dbReference type="GO" id="GO:0007004">
    <property type="term" value="P:telomere maintenance via telomerase"/>
    <property type="evidence" value="ECO:0007669"/>
    <property type="project" value="TreeGrafter"/>
</dbReference>
<dbReference type="PANTHER" id="PTHR18867">
    <property type="entry name" value="RAD50"/>
    <property type="match status" value="1"/>
</dbReference>
<dbReference type="GO" id="GO:0043047">
    <property type="term" value="F:single-stranded telomeric DNA binding"/>
    <property type="evidence" value="ECO:0007669"/>
    <property type="project" value="TreeGrafter"/>
</dbReference>
<dbReference type="Pfam" id="PF13476">
    <property type="entry name" value="AAA_23"/>
    <property type="match status" value="1"/>
</dbReference>
<dbReference type="Gene3D" id="1.10.287.1490">
    <property type="match status" value="1"/>
</dbReference>
<sequence>MSSLYKLSIKGIRSFDPEREETIQFGFPLTLICGQNGTGKTTIIECLKYACTGDLPPNSKGGAFVHDPLLSGRSSVTGQVKLAFRDTSKKSMVLTRTVQLTKRKQRNASTYTNTFKTLEGQLAIIPGGGRPKLTVSTKNAELDSQTPLHLGASKSVLDYVIFCHQDDSLWPLAEGSVLKKRFDDIFEASKYTKVLDSFKSIRKEMATQIKLLEQSVEHLRIDKQRATKVKAKIAEYKEKIESMDATIAQLAIQIEEKEAEAKNLFNTNQDFQKIIAENERLVYAHDSVNQRISEVEATIEEKLDLSDSDLLEQEQNFSVKLTEKKKEIEKLRQQRNVAIEEANAHERETDVLVAKDAELHAQEIEYKRNHEQLAQLIDTHAQLVGHTVVADPSENVAQFGPKISKFWTNRQKQHADDVAEIESHVKSLEREVSEIENSINQETKHRDYLSAEHVKKSDKLQLMKTKLSLLDSKSEELKEKQEEVEKYSIVVTEKKQDLMKQDYDEKLANLNQQWSELELKVDEVNRKIGHATQQAEASTKLDMLRENQSQLQQQLRSGEKKVESILKGEFAASESAINSELARITHALEANETEAANLQASLAADARVVTETEEKLAASKRECLKVLDSENDIDSYETDLGELEDDYKNVMEDLSVAEVTRDFNIKAISVAESKHSCMLCQRSYDADSPGFKKFVEHLKQTIDKERIKKTADSAAEIEKELNQLKTVQASVLAYRQHKATLKAMEPAKSREDKLAVIRKEVTKAKNVLERLQSSKRQISENTRLSSEIDRLEREIDDIVGDTSTTQYSIKELQAQQQSATNQMRKLRTEIDTVTAAKQSEVREIQKLENRVRDAKVALSQIEAQMADVTNIESSVRELEVELDEIDAKREKMDETLVKLNGSLQTKKATSTEQISRLNTKRRNLEQEYSSLESDVTRYNALAPEIVRFERTVKDELERSQSLIEKSKRLRDESRAQASALENEIKELEAEVVGSGPAQQNIRANLELRRLQAELNTIAEKLEQLNVAEAQEKSENYSKLSDRLRQDLSGLNATHNTTLGEKKQIVNSLTHAENELETEYADINEKHHTEWVNLQTHLLVSNDIQVYAASLDNAIMKYHSLKMEEINRTLRELWQQTYRGSDIDTIAIKTDVNVTAKTRSYNYRVVMSKKGSELDMRGRCSAGQKVLTSILIRLALAECFGVNCGIIALDEPTTNLDKENAVSLAQSLNRIISFRKQQSNFQLIVITHDEHFLEHINGDGFTDHFYRIKRDEDETSVISRVPISQL</sequence>
<evidence type="ECO:0000256" key="3">
    <source>
        <dbReference type="ARBA" id="ARBA00004286"/>
    </source>
</evidence>
<feature type="domain" description="Rad50/SbcC-type AAA" evidence="20">
    <location>
        <begin position="6"/>
        <end position="241"/>
    </location>
</feature>
<name>A0A642UWE4_DIURU</name>
<evidence type="ECO:0000256" key="6">
    <source>
        <dbReference type="ARBA" id="ARBA00022454"/>
    </source>
</evidence>
<keyword evidence="9" id="KW-0227">DNA damage</keyword>
<keyword evidence="10" id="KW-0378">Hydrolase</keyword>
<dbReference type="OrthoDB" id="18797at2759"/>
<evidence type="ECO:0000256" key="4">
    <source>
        <dbReference type="ARBA" id="ARBA00009439"/>
    </source>
</evidence>